<feature type="chain" id="PRO_5021923886" evidence="2">
    <location>
        <begin position="22"/>
        <end position="158"/>
    </location>
</feature>
<dbReference type="KEGG" id="uli:ETAA1_61700"/>
<evidence type="ECO:0000256" key="1">
    <source>
        <dbReference type="SAM" id="MobiDB-lite"/>
    </source>
</evidence>
<dbReference type="OrthoDB" id="291507at2"/>
<gene>
    <name evidence="3" type="ORF">ETAA1_61700</name>
</gene>
<evidence type="ECO:0000313" key="3">
    <source>
        <dbReference type="EMBL" id="QDU24156.1"/>
    </source>
</evidence>
<evidence type="ECO:0000313" key="4">
    <source>
        <dbReference type="Proteomes" id="UP000319576"/>
    </source>
</evidence>
<feature type="compositionally biased region" description="Gly residues" evidence="1">
    <location>
        <begin position="131"/>
        <end position="152"/>
    </location>
</feature>
<keyword evidence="4" id="KW-1185">Reference proteome</keyword>
<proteinExistence type="predicted"/>
<organism evidence="3 4">
    <name type="scientific">Urbifossiella limnaea</name>
    <dbReference type="NCBI Taxonomy" id="2528023"/>
    <lineage>
        <taxon>Bacteria</taxon>
        <taxon>Pseudomonadati</taxon>
        <taxon>Planctomycetota</taxon>
        <taxon>Planctomycetia</taxon>
        <taxon>Gemmatales</taxon>
        <taxon>Gemmataceae</taxon>
        <taxon>Urbifossiella</taxon>
    </lineage>
</organism>
<feature type="region of interest" description="Disordered" evidence="1">
    <location>
        <begin position="128"/>
        <end position="158"/>
    </location>
</feature>
<dbReference type="Gene3D" id="1.20.5.170">
    <property type="match status" value="1"/>
</dbReference>
<name>A0A517Y2W4_9BACT</name>
<sequence length="158" mass="15682" precursor="true">MNRKSLVAAAVLGTLAGAAKAQPPVPGGVGGAGNIQRPSFSPYLNLLRSGSPALNYYGLVRPDQQFRQSITNLQGSVAANQQAIGGLQSEVEVGAPVTGHPTQFLNYGGYFLNSGPGSVGGGGPANFQPGGQAGGVMTGRPGIGGTGAGGVGTPPRRR</sequence>
<reference evidence="3 4" key="1">
    <citation type="submission" date="2019-02" db="EMBL/GenBank/DDBJ databases">
        <title>Deep-cultivation of Planctomycetes and their phenomic and genomic characterization uncovers novel biology.</title>
        <authorList>
            <person name="Wiegand S."/>
            <person name="Jogler M."/>
            <person name="Boedeker C."/>
            <person name="Pinto D."/>
            <person name="Vollmers J."/>
            <person name="Rivas-Marin E."/>
            <person name="Kohn T."/>
            <person name="Peeters S.H."/>
            <person name="Heuer A."/>
            <person name="Rast P."/>
            <person name="Oberbeckmann S."/>
            <person name="Bunk B."/>
            <person name="Jeske O."/>
            <person name="Meyerdierks A."/>
            <person name="Storesund J.E."/>
            <person name="Kallscheuer N."/>
            <person name="Luecker S."/>
            <person name="Lage O.M."/>
            <person name="Pohl T."/>
            <person name="Merkel B.J."/>
            <person name="Hornburger P."/>
            <person name="Mueller R.-W."/>
            <person name="Bruemmer F."/>
            <person name="Labrenz M."/>
            <person name="Spormann A.M."/>
            <person name="Op den Camp H."/>
            <person name="Overmann J."/>
            <person name="Amann R."/>
            <person name="Jetten M.S.M."/>
            <person name="Mascher T."/>
            <person name="Medema M.H."/>
            <person name="Devos D.P."/>
            <person name="Kaster A.-K."/>
            <person name="Ovreas L."/>
            <person name="Rohde M."/>
            <person name="Galperin M.Y."/>
            <person name="Jogler C."/>
        </authorList>
    </citation>
    <scope>NUCLEOTIDE SEQUENCE [LARGE SCALE GENOMIC DNA]</scope>
    <source>
        <strain evidence="3 4">ETA_A1</strain>
    </source>
</reference>
<dbReference type="RefSeq" id="WP_145244343.1">
    <property type="nucleotide sequence ID" value="NZ_CP036273.1"/>
</dbReference>
<feature type="signal peptide" evidence="2">
    <location>
        <begin position="1"/>
        <end position="21"/>
    </location>
</feature>
<dbReference type="AlphaFoldDB" id="A0A517Y2W4"/>
<dbReference type="Proteomes" id="UP000319576">
    <property type="component" value="Chromosome"/>
</dbReference>
<evidence type="ECO:0000256" key="2">
    <source>
        <dbReference type="SAM" id="SignalP"/>
    </source>
</evidence>
<accession>A0A517Y2W4</accession>
<dbReference type="EMBL" id="CP036273">
    <property type="protein sequence ID" value="QDU24156.1"/>
    <property type="molecule type" value="Genomic_DNA"/>
</dbReference>
<protein>
    <submittedName>
        <fullName evidence="3">Uncharacterized protein</fullName>
    </submittedName>
</protein>
<keyword evidence="2" id="KW-0732">Signal</keyword>